<dbReference type="EMBL" id="CP095474">
    <property type="protein sequence ID" value="URN16735.1"/>
    <property type="molecule type" value="Genomic_DNA"/>
</dbReference>
<keyword evidence="1" id="KW-0418">Kinase</keyword>
<accession>A0ABY4TIC9</accession>
<sequence length="171" mass="17925">MPFTVTPPWAYVLQLPQHPCGPGIARSTVRTVLAAHGMQALTAVAELVTSELATNAYLYSDTPYSLHLYATEPGRLRVSVWDSNPHIPAPFRGGTAVPARDDDDEHGRGLRLVELCADDFGAHPLGDGPFRDGGPSGDGNPFGDGGGKLLWADCAAPVAEGEVEPAGLRGA</sequence>
<keyword evidence="3" id="KW-0067">ATP-binding</keyword>
<gene>
    <name evidence="3" type="ORF">MW084_13125</name>
</gene>
<dbReference type="Proteomes" id="UP001056383">
    <property type="component" value="Chromosome"/>
</dbReference>
<proteinExistence type="predicted"/>
<name>A0ABY4TIC9_9ACTN</name>
<feature type="domain" description="Histidine kinase/HSP90-like ATPase" evidence="2">
    <location>
        <begin position="25"/>
        <end position="120"/>
    </location>
</feature>
<dbReference type="SUPFAM" id="SSF55874">
    <property type="entry name" value="ATPase domain of HSP90 chaperone/DNA topoisomerase II/histidine kinase"/>
    <property type="match status" value="1"/>
</dbReference>
<keyword evidence="4" id="KW-1185">Reference proteome</keyword>
<keyword evidence="3" id="KW-0547">Nucleotide-binding</keyword>
<dbReference type="RefSeq" id="WP_010475984.1">
    <property type="nucleotide sequence ID" value="NZ_CP095474.1"/>
</dbReference>
<evidence type="ECO:0000313" key="3">
    <source>
        <dbReference type="EMBL" id="URN16735.1"/>
    </source>
</evidence>
<dbReference type="InterPro" id="IPR050267">
    <property type="entry name" value="Anti-sigma-factor_SerPK"/>
</dbReference>
<organism evidence="3 4">
    <name type="scientific">Streptomyces sudanensis</name>
    <dbReference type="NCBI Taxonomy" id="436397"/>
    <lineage>
        <taxon>Bacteria</taxon>
        <taxon>Bacillati</taxon>
        <taxon>Actinomycetota</taxon>
        <taxon>Actinomycetes</taxon>
        <taxon>Kitasatosporales</taxon>
        <taxon>Streptomycetaceae</taxon>
        <taxon>Streptomyces</taxon>
    </lineage>
</organism>
<dbReference type="InterPro" id="IPR003594">
    <property type="entry name" value="HATPase_dom"/>
</dbReference>
<dbReference type="GO" id="GO:0005524">
    <property type="term" value="F:ATP binding"/>
    <property type="evidence" value="ECO:0007669"/>
    <property type="project" value="UniProtKB-KW"/>
</dbReference>
<dbReference type="Gene3D" id="3.30.565.10">
    <property type="entry name" value="Histidine kinase-like ATPase, C-terminal domain"/>
    <property type="match status" value="1"/>
</dbReference>
<evidence type="ECO:0000313" key="4">
    <source>
        <dbReference type="Proteomes" id="UP001056383"/>
    </source>
</evidence>
<dbReference type="Pfam" id="PF13581">
    <property type="entry name" value="HATPase_c_2"/>
    <property type="match status" value="1"/>
</dbReference>
<dbReference type="PANTHER" id="PTHR35526:SF3">
    <property type="entry name" value="ANTI-SIGMA-F FACTOR RSBW"/>
    <property type="match status" value="1"/>
</dbReference>
<reference evidence="3" key="1">
    <citation type="submission" date="2022-04" db="EMBL/GenBank/DDBJ databases">
        <title>Systematic whole-genome sequencing reveals an unexpected diversity among actinomycetoma pathogens and provides insights into their antibacterial susceptibilities.</title>
        <authorList>
            <person name="Watson A.K."/>
            <person name="Kepplinger B."/>
            <person name="Bakhiet S.M."/>
            <person name="Mhmoud N.A."/>
            <person name="Chapman J."/>
            <person name="Allenby N."/>
            <person name="Mickiewicz K."/>
            <person name="Goodfellow M."/>
            <person name="Fahal A.H."/>
            <person name="Errington J."/>
        </authorList>
    </citation>
    <scope>NUCLEOTIDE SEQUENCE</scope>
    <source>
        <strain evidence="3">SD 504</strain>
    </source>
</reference>
<keyword evidence="1" id="KW-0808">Transferase</keyword>
<evidence type="ECO:0000256" key="1">
    <source>
        <dbReference type="ARBA" id="ARBA00022527"/>
    </source>
</evidence>
<keyword evidence="1" id="KW-0723">Serine/threonine-protein kinase</keyword>
<protein>
    <submittedName>
        <fullName evidence="3">ATP-binding protein</fullName>
    </submittedName>
</protein>
<dbReference type="InterPro" id="IPR036890">
    <property type="entry name" value="HATPase_C_sf"/>
</dbReference>
<evidence type="ECO:0000259" key="2">
    <source>
        <dbReference type="Pfam" id="PF13581"/>
    </source>
</evidence>
<dbReference type="PANTHER" id="PTHR35526">
    <property type="entry name" value="ANTI-SIGMA-F FACTOR RSBW-RELATED"/>
    <property type="match status" value="1"/>
</dbReference>
<dbReference type="CDD" id="cd16936">
    <property type="entry name" value="HATPase_RsbW-like"/>
    <property type="match status" value="1"/>
</dbReference>